<proteinExistence type="predicted"/>
<evidence type="ECO:0000256" key="1">
    <source>
        <dbReference type="SAM" id="Phobius"/>
    </source>
</evidence>
<protein>
    <submittedName>
        <fullName evidence="2">Uncharacterized protein</fullName>
    </submittedName>
</protein>
<organism evidence="2 3">
    <name type="scientific">Vespula squamosa</name>
    <name type="common">Southern yellow jacket</name>
    <name type="synonym">Wasp</name>
    <dbReference type="NCBI Taxonomy" id="30214"/>
    <lineage>
        <taxon>Eukaryota</taxon>
        <taxon>Metazoa</taxon>
        <taxon>Ecdysozoa</taxon>
        <taxon>Arthropoda</taxon>
        <taxon>Hexapoda</taxon>
        <taxon>Insecta</taxon>
        <taxon>Pterygota</taxon>
        <taxon>Neoptera</taxon>
        <taxon>Endopterygota</taxon>
        <taxon>Hymenoptera</taxon>
        <taxon>Apocrita</taxon>
        <taxon>Aculeata</taxon>
        <taxon>Vespoidea</taxon>
        <taxon>Vespidae</taxon>
        <taxon>Vespinae</taxon>
        <taxon>Vespula</taxon>
    </lineage>
</organism>
<gene>
    <name evidence="2" type="ORF">V1478_006205</name>
</gene>
<sequence length="139" mass="16416">MNQLILALAYCECVKLKKETKNSNWLTVNMTLHSAYGHWTVTVIFQQCFTVILVLFLDFAKKDHILETRLHLRISVKPRIITVYNNYNKNLILQLNLIGIVAADFRFVQWKKYRDYIKGDHYATLLCKHLDIVPYNTIQ</sequence>
<accession>A0ABD2B785</accession>
<name>A0ABD2B785_VESSQ</name>
<feature type="transmembrane region" description="Helical" evidence="1">
    <location>
        <begin position="37"/>
        <end position="60"/>
    </location>
</feature>
<keyword evidence="1" id="KW-1133">Transmembrane helix</keyword>
<comment type="caution">
    <text evidence="2">The sequence shown here is derived from an EMBL/GenBank/DDBJ whole genome shotgun (WGS) entry which is preliminary data.</text>
</comment>
<keyword evidence="1" id="KW-0812">Transmembrane</keyword>
<evidence type="ECO:0000313" key="3">
    <source>
        <dbReference type="Proteomes" id="UP001607302"/>
    </source>
</evidence>
<keyword evidence="1" id="KW-0472">Membrane</keyword>
<evidence type="ECO:0000313" key="2">
    <source>
        <dbReference type="EMBL" id="KAL2728573.1"/>
    </source>
</evidence>
<dbReference type="AlphaFoldDB" id="A0ABD2B785"/>
<keyword evidence="3" id="KW-1185">Reference proteome</keyword>
<dbReference type="EMBL" id="JAUDFV010000132">
    <property type="protein sequence ID" value="KAL2728573.1"/>
    <property type="molecule type" value="Genomic_DNA"/>
</dbReference>
<reference evidence="2 3" key="1">
    <citation type="journal article" date="2024" name="Ann. Entomol. Soc. Am.">
        <title>Genomic analyses of the southern and eastern yellowjacket wasps (Hymenoptera: Vespidae) reveal evolutionary signatures of social life.</title>
        <authorList>
            <person name="Catto M.A."/>
            <person name="Caine P.B."/>
            <person name="Orr S.E."/>
            <person name="Hunt B.G."/>
            <person name="Goodisman M.A.D."/>
        </authorList>
    </citation>
    <scope>NUCLEOTIDE SEQUENCE [LARGE SCALE GENOMIC DNA]</scope>
    <source>
        <strain evidence="2">233</strain>
        <tissue evidence="2">Head and thorax</tissue>
    </source>
</reference>
<dbReference type="Proteomes" id="UP001607302">
    <property type="component" value="Unassembled WGS sequence"/>
</dbReference>